<protein>
    <submittedName>
        <fullName evidence="1">Uncharacterized protein</fullName>
    </submittedName>
</protein>
<keyword evidence="2" id="KW-1185">Reference proteome</keyword>
<organism evidence="1 2">
    <name type="scientific">Desulfonema magnum</name>
    <dbReference type="NCBI Taxonomy" id="45655"/>
    <lineage>
        <taxon>Bacteria</taxon>
        <taxon>Pseudomonadati</taxon>
        <taxon>Thermodesulfobacteriota</taxon>
        <taxon>Desulfobacteria</taxon>
        <taxon>Desulfobacterales</taxon>
        <taxon>Desulfococcaceae</taxon>
        <taxon>Desulfonema</taxon>
    </lineage>
</organism>
<proteinExistence type="predicted"/>
<gene>
    <name evidence="1" type="ORF">dnm_064710</name>
</gene>
<name>A0A975BRT5_9BACT</name>
<dbReference type="AlphaFoldDB" id="A0A975BRT5"/>
<reference evidence="1" key="1">
    <citation type="journal article" date="2021" name="Microb. Physiol.">
        <title>Proteogenomic Insights into the Physiology of Marine, Sulfate-Reducing, Filamentous Desulfonema limicola and Desulfonema magnum.</title>
        <authorList>
            <person name="Schnaars V."/>
            <person name="Wohlbrand L."/>
            <person name="Scheve S."/>
            <person name="Hinrichs C."/>
            <person name="Reinhardt R."/>
            <person name="Rabus R."/>
        </authorList>
    </citation>
    <scope>NUCLEOTIDE SEQUENCE</scope>
    <source>
        <strain evidence="1">4be13</strain>
    </source>
</reference>
<dbReference type="Proteomes" id="UP000663722">
    <property type="component" value="Chromosome"/>
</dbReference>
<accession>A0A975BRT5</accession>
<dbReference type="KEGG" id="dmm:dnm_064710"/>
<dbReference type="EMBL" id="CP061800">
    <property type="protein sequence ID" value="QTA90410.1"/>
    <property type="molecule type" value="Genomic_DNA"/>
</dbReference>
<evidence type="ECO:0000313" key="1">
    <source>
        <dbReference type="EMBL" id="QTA90410.1"/>
    </source>
</evidence>
<evidence type="ECO:0000313" key="2">
    <source>
        <dbReference type="Proteomes" id="UP000663722"/>
    </source>
</evidence>
<sequence length="48" mass="5412">MELLNTLLMTTGVVVRTDTRNLYVMEHCFGDIHLSNVKQSGQTPGIFM</sequence>